<keyword evidence="4" id="KW-1185">Reference proteome</keyword>
<gene>
    <name evidence="3" type="ORF">EU557_23255</name>
</gene>
<dbReference type="Gene3D" id="3.40.50.1820">
    <property type="entry name" value="alpha/beta hydrolase"/>
    <property type="match status" value="1"/>
</dbReference>
<name>A0A4Z0MD62_9BACT</name>
<feature type="domain" description="Alpha/beta hydrolase fold-3" evidence="2">
    <location>
        <begin position="100"/>
        <end position="300"/>
    </location>
</feature>
<dbReference type="AlphaFoldDB" id="A0A4Z0MD62"/>
<dbReference type="OrthoDB" id="9815425at2"/>
<dbReference type="PANTHER" id="PTHR48081">
    <property type="entry name" value="AB HYDROLASE SUPERFAMILY PROTEIN C4A8.06C"/>
    <property type="match status" value="1"/>
</dbReference>
<protein>
    <submittedName>
        <fullName evidence="3">Alpha/beta hydrolase</fullName>
    </submittedName>
</protein>
<dbReference type="GO" id="GO:0016787">
    <property type="term" value="F:hydrolase activity"/>
    <property type="evidence" value="ECO:0007669"/>
    <property type="project" value="UniProtKB-KW"/>
</dbReference>
<dbReference type="InterPro" id="IPR029058">
    <property type="entry name" value="AB_hydrolase_fold"/>
</dbReference>
<dbReference type="PANTHER" id="PTHR48081:SF8">
    <property type="entry name" value="ALPHA_BETA HYDROLASE FOLD-3 DOMAIN-CONTAINING PROTEIN-RELATED"/>
    <property type="match status" value="1"/>
</dbReference>
<reference evidence="3 4" key="1">
    <citation type="submission" date="2019-04" db="EMBL/GenBank/DDBJ databases">
        <authorList>
            <person name="Feng G."/>
            <person name="Zhang J."/>
            <person name="Zhu H."/>
        </authorList>
    </citation>
    <scope>NUCLEOTIDE SEQUENCE [LARGE SCALE GENOMIC DNA]</scope>
    <source>
        <strain evidence="3 4">JCM 19491</strain>
    </source>
</reference>
<evidence type="ECO:0000313" key="4">
    <source>
        <dbReference type="Proteomes" id="UP000298284"/>
    </source>
</evidence>
<comment type="caution">
    <text evidence="3">The sequence shown here is derived from an EMBL/GenBank/DDBJ whole genome shotgun (WGS) entry which is preliminary data.</text>
</comment>
<keyword evidence="1 3" id="KW-0378">Hydrolase</keyword>
<dbReference type="InterPro" id="IPR050300">
    <property type="entry name" value="GDXG_lipolytic_enzyme"/>
</dbReference>
<evidence type="ECO:0000259" key="2">
    <source>
        <dbReference type="Pfam" id="PF07859"/>
    </source>
</evidence>
<dbReference type="SUPFAM" id="SSF53474">
    <property type="entry name" value="alpha/beta-Hydrolases"/>
    <property type="match status" value="1"/>
</dbReference>
<dbReference type="InterPro" id="IPR013094">
    <property type="entry name" value="AB_hydrolase_3"/>
</dbReference>
<dbReference type="Pfam" id="PF07859">
    <property type="entry name" value="Abhydrolase_3"/>
    <property type="match status" value="1"/>
</dbReference>
<evidence type="ECO:0000313" key="3">
    <source>
        <dbReference type="EMBL" id="TGD77692.1"/>
    </source>
</evidence>
<accession>A0A4Z0MD62</accession>
<dbReference type="EMBL" id="SRKZ01000008">
    <property type="protein sequence ID" value="TGD77692.1"/>
    <property type="molecule type" value="Genomic_DNA"/>
</dbReference>
<dbReference type="Proteomes" id="UP000298284">
    <property type="component" value="Unassembled WGS sequence"/>
</dbReference>
<sequence>MLVCKACRFCVAVLYTPHSLRTTTRFCTMSFLMRVVRRLLRLKPNAFRSVQTAQASAAKRGPDALIPRSLRRRCHIRQTTVQGQLVFTLTPQQGASSRELVYIHGGGFIHPLVSAHWSIIKQLIRQTGATITVPIYGLTPAHHVTECYTFLDEVYQQAVTRAGNKPVYLAGDSAGGNLSLGLAIRCRDQGQRLPTAVFLFSPALDLTLTNPEINALLPLDPMLDVPGLKWCFAQWAGGLPLTNPLLSPLYDSLVGLPPIYLYQGGYDILAADARTFAAKAKSVGAPAEVQFYPDGFHVFVGATFTKEARQVFRHIGQVVNANP</sequence>
<organism evidence="3 4">
    <name type="scientific">Hymenobacter wooponensis</name>
    <dbReference type="NCBI Taxonomy" id="1525360"/>
    <lineage>
        <taxon>Bacteria</taxon>
        <taxon>Pseudomonadati</taxon>
        <taxon>Bacteroidota</taxon>
        <taxon>Cytophagia</taxon>
        <taxon>Cytophagales</taxon>
        <taxon>Hymenobacteraceae</taxon>
        <taxon>Hymenobacter</taxon>
    </lineage>
</organism>
<evidence type="ECO:0000256" key="1">
    <source>
        <dbReference type="ARBA" id="ARBA00022801"/>
    </source>
</evidence>
<proteinExistence type="predicted"/>